<dbReference type="InterPro" id="IPR055492">
    <property type="entry name" value="DUF7064"/>
</dbReference>
<evidence type="ECO:0000313" key="3">
    <source>
        <dbReference type="Proteomes" id="UP000535078"/>
    </source>
</evidence>
<accession>A0A7X5XRS6</accession>
<proteinExistence type="predicted"/>
<name>A0A7X5XRS6_9SPHN</name>
<keyword evidence="3" id="KW-1185">Reference proteome</keyword>
<reference evidence="2 3" key="1">
    <citation type="submission" date="2020-03" db="EMBL/GenBank/DDBJ databases">
        <title>Genomic Encyclopedia of Type Strains, Phase IV (KMG-IV): sequencing the most valuable type-strain genomes for metagenomic binning, comparative biology and taxonomic classification.</title>
        <authorList>
            <person name="Goeker M."/>
        </authorList>
    </citation>
    <scope>NUCLEOTIDE SEQUENCE [LARGE SCALE GENOMIC DNA]</scope>
    <source>
        <strain evidence="2 3">DSM 25229</strain>
    </source>
</reference>
<sequence>MIRPEDAEFHFSQGSHWQWVETIALPFCVPEANINVIVYVVTRPMLGVCMADVTIIDRITDLWEEQAYVDNQQHMPCPAKLSDFSLPNGLTVRAVDPVNHYQVEYQGIDDTWFKLDYHALHTAYDINDPAMDPLAAKRNGPAWDSSWSGHYEMTYRITGELCVRGQRMAVDCVETGDRSWGPRPERENGAVIWWHVSFGEALTCHMFVQHDIAKTNEFGALISGYILEDGELSGLVEAKGRNEYRRVMPMGGEVSVTDARGKTFDFTFSTVNGCYWAPYPSNTYLQASMRAAHKGLVGTGVQQLGLSRAYLTRHRDAIRQRY</sequence>
<gene>
    <name evidence="2" type="ORF">GGR90_002309</name>
</gene>
<protein>
    <recommendedName>
        <fullName evidence="1">DUF7064 domain-containing protein</fullName>
    </recommendedName>
</protein>
<dbReference type="AlphaFoldDB" id="A0A7X5XRS6"/>
<dbReference type="Pfam" id="PF23212">
    <property type="entry name" value="DUF7064"/>
    <property type="match status" value="1"/>
</dbReference>
<feature type="domain" description="DUF7064" evidence="1">
    <location>
        <begin position="192"/>
        <end position="301"/>
    </location>
</feature>
<evidence type="ECO:0000259" key="1">
    <source>
        <dbReference type="Pfam" id="PF23212"/>
    </source>
</evidence>
<organism evidence="2 3">
    <name type="scientific">Sphingopyxis italica</name>
    <dbReference type="NCBI Taxonomy" id="1129133"/>
    <lineage>
        <taxon>Bacteria</taxon>
        <taxon>Pseudomonadati</taxon>
        <taxon>Pseudomonadota</taxon>
        <taxon>Alphaproteobacteria</taxon>
        <taxon>Sphingomonadales</taxon>
        <taxon>Sphingomonadaceae</taxon>
        <taxon>Sphingopyxis</taxon>
    </lineage>
</organism>
<comment type="caution">
    <text evidence="2">The sequence shown here is derived from an EMBL/GenBank/DDBJ whole genome shotgun (WGS) entry which is preliminary data.</text>
</comment>
<dbReference type="Proteomes" id="UP000535078">
    <property type="component" value="Unassembled WGS sequence"/>
</dbReference>
<dbReference type="EMBL" id="JAATIT010000003">
    <property type="protein sequence ID" value="NJB90115.1"/>
    <property type="molecule type" value="Genomic_DNA"/>
</dbReference>
<dbReference type="RefSeq" id="WP_167921595.1">
    <property type="nucleotide sequence ID" value="NZ_JAATIT010000003.1"/>
</dbReference>
<evidence type="ECO:0000313" key="2">
    <source>
        <dbReference type="EMBL" id="NJB90115.1"/>
    </source>
</evidence>